<evidence type="ECO:0000313" key="2">
    <source>
        <dbReference type="Proteomes" id="UP001434883"/>
    </source>
</evidence>
<gene>
    <name evidence="1" type="ORF">XENOCAPTIV_028860</name>
</gene>
<name>A0ABV0S3Q0_9TELE</name>
<proteinExistence type="predicted"/>
<protein>
    <recommendedName>
        <fullName evidence="3">EF-hand domain-containing protein</fullName>
    </recommendedName>
</protein>
<evidence type="ECO:0008006" key="3">
    <source>
        <dbReference type="Google" id="ProtNLM"/>
    </source>
</evidence>
<dbReference type="InterPro" id="IPR018247">
    <property type="entry name" value="EF_Hand_1_Ca_BS"/>
</dbReference>
<keyword evidence="2" id="KW-1185">Reference proteome</keyword>
<organism evidence="1 2">
    <name type="scientific">Xenoophorus captivus</name>
    <dbReference type="NCBI Taxonomy" id="1517983"/>
    <lineage>
        <taxon>Eukaryota</taxon>
        <taxon>Metazoa</taxon>
        <taxon>Chordata</taxon>
        <taxon>Craniata</taxon>
        <taxon>Vertebrata</taxon>
        <taxon>Euteleostomi</taxon>
        <taxon>Actinopterygii</taxon>
        <taxon>Neopterygii</taxon>
        <taxon>Teleostei</taxon>
        <taxon>Neoteleostei</taxon>
        <taxon>Acanthomorphata</taxon>
        <taxon>Ovalentaria</taxon>
        <taxon>Atherinomorphae</taxon>
        <taxon>Cyprinodontiformes</taxon>
        <taxon>Goodeidae</taxon>
        <taxon>Xenoophorus</taxon>
    </lineage>
</organism>
<reference evidence="1 2" key="1">
    <citation type="submission" date="2021-06" db="EMBL/GenBank/DDBJ databases">
        <authorList>
            <person name="Palmer J.M."/>
        </authorList>
    </citation>
    <scope>NUCLEOTIDE SEQUENCE [LARGE SCALE GENOMIC DNA]</scope>
    <source>
        <strain evidence="1 2">XC_2019</strain>
        <tissue evidence="1">Muscle</tissue>
    </source>
</reference>
<dbReference type="PROSITE" id="PS00018">
    <property type="entry name" value="EF_HAND_1"/>
    <property type="match status" value="1"/>
</dbReference>
<dbReference type="Proteomes" id="UP001434883">
    <property type="component" value="Unassembled WGS sequence"/>
</dbReference>
<comment type="caution">
    <text evidence="1">The sequence shown here is derived from an EMBL/GenBank/DDBJ whole genome shotgun (WGS) entry which is preliminary data.</text>
</comment>
<sequence length="125" mass="14716">MGPSKGQACVFLKQTFRSILAIFFLLHVHYKPTLYRQKYWVTFLLHRLDWHLIPEIPGFLSEDECRVVMQLAQLKGLMESQLMVQEGQEELAKELDLSPEEIFNLLDINQDGQLQLHEVYVSLWI</sequence>
<dbReference type="EMBL" id="JAHRIN010068025">
    <property type="protein sequence ID" value="MEQ2215185.1"/>
    <property type="molecule type" value="Genomic_DNA"/>
</dbReference>
<evidence type="ECO:0000313" key="1">
    <source>
        <dbReference type="EMBL" id="MEQ2215185.1"/>
    </source>
</evidence>
<accession>A0ABV0S3Q0</accession>